<accession>A0A6L2ZQ57</accession>
<organism evidence="1 2">
    <name type="scientific">Candidatus Regiella insecticola</name>
    <dbReference type="NCBI Taxonomy" id="138073"/>
    <lineage>
        <taxon>Bacteria</taxon>
        <taxon>Pseudomonadati</taxon>
        <taxon>Pseudomonadota</taxon>
        <taxon>Gammaproteobacteria</taxon>
        <taxon>Enterobacterales</taxon>
        <taxon>Enterobacteriaceae</taxon>
        <taxon>aphid secondary symbionts</taxon>
        <taxon>Candidatus Regiella</taxon>
    </lineage>
</organism>
<gene>
    <name evidence="1" type="ORF">RINTU1_19460</name>
</gene>
<evidence type="ECO:0000313" key="2">
    <source>
        <dbReference type="Proteomes" id="UP000504714"/>
    </source>
</evidence>
<comment type="caution">
    <text evidence="1">The sequence shown here is derived from an EMBL/GenBank/DDBJ whole genome shotgun (WGS) entry which is preliminary data.</text>
</comment>
<dbReference type="EMBL" id="BLXO01000003">
    <property type="protein sequence ID" value="GFN46381.1"/>
    <property type="molecule type" value="Genomic_DNA"/>
</dbReference>
<sequence>MPWLEYVSEEVKKKKDISNNELLKKISAEINKQEQNRDLLTVNSKAFIEDAVSSALPALYSIVMKF</sequence>
<proteinExistence type="predicted"/>
<protein>
    <submittedName>
        <fullName evidence="1">Uncharacterized protein</fullName>
    </submittedName>
</protein>
<dbReference type="AlphaFoldDB" id="A0A6L2ZQ57"/>
<evidence type="ECO:0000313" key="1">
    <source>
        <dbReference type="EMBL" id="GFN46381.1"/>
    </source>
</evidence>
<name>A0A6L2ZQ57_9ENTR</name>
<dbReference type="Proteomes" id="UP000504714">
    <property type="component" value="Unassembled WGS sequence"/>
</dbReference>
<reference evidence="1 2" key="1">
    <citation type="submission" date="2020-06" db="EMBL/GenBank/DDBJ databases">
        <title>The genome sequence of Candidatus Regiella insecticola strain Tut.</title>
        <authorList>
            <person name="Nikoh N."/>
            <person name="Tsuchida T."/>
            <person name="Koga R."/>
            <person name="Oshima K."/>
            <person name="Hattori M."/>
            <person name="Fukatsu T."/>
        </authorList>
    </citation>
    <scope>NUCLEOTIDE SEQUENCE [LARGE SCALE GENOMIC DNA]</scope>
    <source>
        <strain evidence="1 2">Tut</strain>
    </source>
</reference>
<dbReference type="RefSeq" id="WP_176488047.1">
    <property type="nucleotide sequence ID" value="NZ_BLXO01000003.1"/>
</dbReference>